<evidence type="ECO:0000313" key="2">
    <source>
        <dbReference type="Proteomes" id="UP000028547"/>
    </source>
</evidence>
<organism evidence="1 2">
    <name type="scientific">Archangium violaceum Cb vi76</name>
    <dbReference type="NCBI Taxonomy" id="1406225"/>
    <lineage>
        <taxon>Bacteria</taxon>
        <taxon>Pseudomonadati</taxon>
        <taxon>Myxococcota</taxon>
        <taxon>Myxococcia</taxon>
        <taxon>Myxococcales</taxon>
        <taxon>Cystobacterineae</taxon>
        <taxon>Archangiaceae</taxon>
        <taxon>Archangium</taxon>
    </lineage>
</organism>
<accession>A0A084SHF5</accession>
<name>A0A084SHF5_9BACT</name>
<comment type="caution">
    <text evidence="1">The sequence shown here is derived from an EMBL/GenBank/DDBJ whole genome shotgun (WGS) entry which is preliminary data.</text>
</comment>
<dbReference type="EMBL" id="JPMI01000322">
    <property type="protein sequence ID" value="KFA87890.1"/>
    <property type="molecule type" value="Genomic_DNA"/>
</dbReference>
<protein>
    <recommendedName>
        <fullName evidence="3">Thioredoxin domain-containing protein</fullName>
    </recommendedName>
</protein>
<evidence type="ECO:0008006" key="3">
    <source>
        <dbReference type="Google" id="ProtNLM"/>
    </source>
</evidence>
<evidence type="ECO:0000313" key="1">
    <source>
        <dbReference type="EMBL" id="KFA87890.1"/>
    </source>
</evidence>
<dbReference type="Proteomes" id="UP000028547">
    <property type="component" value="Unassembled WGS sequence"/>
</dbReference>
<proteinExistence type="predicted"/>
<reference evidence="1 2" key="1">
    <citation type="submission" date="2014-07" db="EMBL/GenBank/DDBJ databases">
        <title>Draft Genome Sequence of Gephyronic Acid Producer, Cystobacter violaceus Strain Cb vi76.</title>
        <authorList>
            <person name="Stevens D.C."/>
            <person name="Young J."/>
            <person name="Carmichael R."/>
            <person name="Tan J."/>
            <person name="Taylor R.E."/>
        </authorList>
    </citation>
    <scope>NUCLEOTIDE SEQUENCE [LARGE SCALE GENOMIC DNA]</scope>
    <source>
        <strain evidence="1 2">Cb vi76</strain>
    </source>
</reference>
<dbReference type="RefSeq" id="WP_043410582.1">
    <property type="nucleotide sequence ID" value="NZ_JPMI01000322.1"/>
</dbReference>
<dbReference type="AlphaFoldDB" id="A0A084SHF5"/>
<sequence length="153" mass="16981">MPLRRDIPLFQLETEDGHERGTRKAWQRREMVVALLHANCEDCQRLHAELEALAPGWHQEEVEAFTVMMPGQPGAPVLPGALKDEQGTVTWKLAECFGRVPGTAVVAVASRFGELYGVVDVHGQPTARVLAEALEWLDLAQRQCGECSAPLWE</sequence>
<gene>
    <name evidence="1" type="ORF">Q664_44710</name>
</gene>